<proteinExistence type="inferred from homology"/>
<dbReference type="PIRSF" id="PIRSF002741">
    <property type="entry name" value="MppA"/>
    <property type="match status" value="1"/>
</dbReference>
<dbReference type="Gene3D" id="3.40.190.10">
    <property type="entry name" value="Periplasmic binding protein-like II"/>
    <property type="match status" value="1"/>
</dbReference>
<evidence type="ECO:0000313" key="6">
    <source>
        <dbReference type="Proteomes" id="UP000177982"/>
    </source>
</evidence>
<sequence length="576" mass="65797">MTKAKIIFWLRRILYFPRLFSQNERILLFLLGVIFFASAGTFSASFILKRTVIVPARAGIFREGLLKQPHLINPLYLSNNDTDRDLVNLLFSSLITYDSGGRAVGDLAERWEASSDNTEFTFYLTKNASWHDGIPVTAEDVMFTVRAIQNPEYKSPLRQNWQGVSAEKIDDYTVRFILQQPYPSFMENAAVGILPEHLWGRVLPENTLLTDLNLKPVGSGKYVFDELKQNSANAVTKYILKANTNYYRHAANLASIEFSFYDSGEALIEAFKKNEIDAVSLQNPEKINLLRKEEITIYPLRLLRVFAVFLNTQNFDAFQESGIRKALSLAISRTEIIDSVFGGAASEINSPFPPGVFGHELETVDSKNLRDTDESSALLSKFGWNRNDDGILIKKEKKGKSTDEREFAITLVTPDIPELTRTADIIQKNWGEIGIKTKVVIAAVTDLEKDIIRPRAYDALIFGEVLGHEPDPFAFWHSSQIRDPGLNIAMFSNTKIDRILEDARREPDAEERKKKYQEFQRIVTEQYGALFLYSPNYYYAVRNTVKGIDLQNIVVASDRFNEIDTWYVKTKRTWKK</sequence>
<dbReference type="GO" id="GO:1904680">
    <property type="term" value="F:peptide transmembrane transporter activity"/>
    <property type="evidence" value="ECO:0007669"/>
    <property type="project" value="TreeGrafter"/>
</dbReference>
<accession>A0A1G2L3N4</accession>
<dbReference type="Gene3D" id="3.90.76.10">
    <property type="entry name" value="Dipeptide-binding Protein, Domain 1"/>
    <property type="match status" value="1"/>
</dbReference>
<comment type="caution">
    <text evidence="5">The sequence shown here is derived from an EMBL/GenBank/DDBJ whole genome shotgun (WGS) entry which is preliminary data.</text>
</comment>
<dbReference type="InterPro" id="IPR030678">
    <property type="entry name" value="Peptide/Ni-bd"/>
</dbReference>
<dbReference type="GO" id="GO:0015833">
    <property type="term" value="P:peptide transport"/>
    <property type="evidence" value="ECO:0007669"/>
    <property type="project" value="TreeGrafter"/>
</dbReference>
<comment type="similarity">
    <text evidence="1">Belongs to the bacterial solute-binding protein 5 family.</text>
</comment>
<dbReference type="Gene3D" id="3.10.105.10">
    <property type="entry name" value="Dipeptide-binding Protein, Domain 3"/>
    <property type="match status" value="1"/>
</dbReference>
<evidence type="ECO:0000256" key="2">
    <source>
        <dbReference type="ARBA" id="ARBA00022448"/>
    </source>
</evidence>
<dbReference type="PANTHER" id="PTHR30290">
    <property type="entry name" value="PERIPLASMIC BINDING COMPONENT OF ABC TRANSPORTER"/>
    <property type="match status" value="1"/>
</dbReference>
<dbReference type="EMBL" id="MHQO01000037">
    <property type="protein sequence ID" value="OHA06160.1"/>
    <property type="molecule type" value="Genomic_DNA"/>
</dbReference>
<evidence type="ECO:0000259" key="4">
    <source>
        <dbReference type="Pfam" id="PF00496"/>
    </source>
</evidence>
<organism evidence="5 6">
    <name type="scientific">Candidatus Sungbacteria bacterium RIFCSPLOWO2_01_FULL_47_10</name>
    <dbReference type="NCBI Taxonomy" id="1802276"/>
    <lineage>
        <taxon>Bacteria</taxon>
        <taxon>Candidatus Sungiibacteriota</taxon>
    </lineage>
</organism>
<evidence type="ECO:0000313" key="5">
    <source>
        <dbReference type="EMBL" id="OHA06160.1"/>
    </source>
</evidence>
<keyword evidence="2" id="KW-0813">Transport</keyword>
<dbReference type="AlphaFoldDB" id="A0A1G2L3N4"/>
<keyword evidence="3" id="KW-0732">Signal</keyword>
<evidence type="ECO:0000256" key="1">
    <source>
        <dbReference type="ARBA" id="ARBA00005695"/>
    </source>
</evidence>
<evidence type="ECO:0000256" key="3">
    <source>
        <dbReference type="ARBA" id="ARBA00022729"/>
    </source>
</evidence>
<feature type="domain" description="Solute-binding protein family 5" evidence="4">
    <location>
        <begin position="104"/>
        <end position="475"/>
    </location>
</feature>
<reference evidence="5 6" key="1">
    <citation type="journal article" date="2016" name="Nat. Commun.">
        <title>Thousands of microbial genomes shed light on interconnected biogeochemical processes in an aquifer system.</title>
        <authorList>
            <person name="Anantharaman K."/>
            <person name="Brown C.T."/>
            <person name="Hug L.A."/>
            <person name="Sharon I."/>
            <person name="Castelle C.J."/>
            <person name="Probst A.J."/>
            <person name="Thomas B.C."/>
            <person name="Singh A."/>
            <person name="Wilkins M.J."/>
            <person name="Karaoz U."/>
            <person name="Brodie E.L."/>
            <person name="Williams K.H."/>
            <person name="Hubbard S.S."/>
            <person name="Banfield J.F."/>
        </authorList>
    </citation>
    <scope>NUCLEOTIDE SEQUENCE [LARGE SCALE GENOMIC DNA]</scope>
</reference>
<dbReference type="Pfam" id="PF00496">
    <property type="entry name" value="SBP_bac_5"/>
    <property type="match status" value="1"/>
</dbReference>
<dbReference type="PANTHER" id="PTHR30290:SF9">
    <property type="entry name" value="OLIGOPEPTIDE-BINDING PROTEIN APPA"/>
    <property type="match status" value="1"/>
</dbReference>
<protein>
    <recommendedName>
        <fullName evidence="4">Solute-binding protein family 5 domain-containing protein</fullName>
    </recommendedName>
</protein>
<dbReference type="InterPro" id="IPR039424">
    <property type="entry name" value="SBP_5"/>
</dbReference>
<name>A0A1G2L3N4_9BACT</name>
<dbReference type="InterPro" id="IPR000914">
    <property type="entry name" value="SBP_5_dom"/>
</dbReference>
<dbReference type="SUPFAM" id="SSF53850">
    <property type="entry name" value="Periplasmic binding protein-like II"/>
    <property type="match status" value="1"/>
</dbReference>
<dbReference type="GO" id="GO:0042597">
    <property type="term" value="C:periplasmic space"/>
    <property type="evidence" value="ECO:0007669"/>
    <property type="project" value="UniProtKB-ARBA"/>
</dbReference>
<dbReference type="GO" id="GO:0043190">
    <property type="term" value="C:ATP-binding cassette (ABC) transporter complex"/>
    <property type="evidence" value="ECO:0007669"/>
    <property type="project" value="InterPro"/>
</dbReference>
<dbReference type="Proteomes" id="UP000177982">
    <property type="component" value="Unassembled WGS sequence"/>
</dbReference>
<gene>
    <name evidence="5" type="ORF">A2934_01980</name>
</gene>